<dbReference type="Proteomes" id="UP000034932">
    <property type="component" value="Unassembled WGS sequence"/>
</dbReference>
<dbReference type="GO" id="GO:0008413">
    <property type="term" value="F:8-oxo-7,8-dihydroguanosine triphosphate pyrophosphatase activity"/>
    <property type="evidence" value="ECO:0007669"/>
    <property type="project" value="TreeGrafter"/>
</dbReference>
<keyword evidence="7 13" id="KW-0378">Hydrolase</keyword>
<keyword evidence="3" id="KW-0515">Mutator protein</keyword>
<comment type="catalytic activity">
    <reaction evidence="10">
        <text>8-oxo-dGTP + H2O = 8-oxo-dGMP + diphosphate + H(+)</text>
        <dbReference type="Rhea" id="RHEA:31575"/>
        <dbReference type="ChEBI" id="CHEBI:15377"/>
        <dbReference type="ChEBI" id="CHEBI:15378"/>
        <dbReference type="ChEBI" id="CHEBI:33019"/>
        <dbReference type="ChEBI" id="CHEBI:63224"/>
        <dbReference type="ChEBI" id="CHEBI:77896"/>
        <dbReference type="EC" id="3.6.1.55"/>
    </reaction>
</comment>
<comment type="caution">
    <text evidence="13">The sequence shown here is derived from an EMBL/GenBank/DDBJ whole genome shotgun (WGS) entry which is preliminary data.</text>
</comment>
<evidence type="ECO:0000256" key="1">
    <source>
        <dbReference type="ARBA" id="ARBA00001946"/>
    </source>
</evidence>
<dbReference type="EMBL" id="LBVW01000004">
    <property type="protein sequence ID" value="KKQ94069.1"/>
    <property type="molecule type" value="Genomic_DNA"/>
</dbReference>
<keyword evidence="5" id="KW-0479">Metal-binding</keyword>
<evidence type="ECO:0000256" key="2">
    <source>
        <dbReference type="ARBA" id="ARBA00005582"/>
    </source>
</evidence>
<evidence type="ECO:0000313" key="14">
    <source>
        <dbReference type="Proteomes" id="UP000034932"/>
    </source>
</evidence>
<name>A0A0G0P7F9_9BACT</name>
<dbReference type="PANTHER" id="PTHR47707">
    <property type="entry name" value="8-OXO-DGTP DIPHOSPHATASE"/>
    <property type="match status" value="1"/>
</dbReference>
<evidence type="ECO:0000256" key="9">
    <source>
        <dbReference type="ARBA" id="ARBA00023204"/>
    </source>
</evidence>
<feature type="domain" description="Nudix hydrolase" evidence="12">
    <location>
        <begin position="33"/>
        <end position="167"/>
    </location>
</feature>
<evidence type="ECO:0000256" key="11">
    <source>
        <dbReference type="ARBA" id="ARBA00038905"/>
    </source>
</evidence>
<dbReference type="Pfam" id="PF00293">
    <property type="entry name" value="NUDIX"/>
    <property type="match status" value="1"/>
</dbReference>
<dbReference type="Gene3D" id="3.90.79.10">
    <property type="entry name" value="Nucleoside Triphosphate Pyrophosphohydrolase"/>
    <property type="match status" value="1"/>
</dbReference>
<reference evidence="13 14" key="1">
    <citation type="journal article" date="2015" name="Nature">
        <title>rRNA introns, odd ribosomes, and small enigmatic genomes across a large radiation of phyla.</title>
        <authorList>
            <person name="Brown C.T."/>
            <person name="Hug L.A."/>
            <person name="Thomas B.C."/>
            <person name="Sharon I."/>
            <person name="Castelle C.J."/>
            <person name="Singh A."/>
            <person name="Wilkins M.J."/>
            <person name="Williams K.H."/>
            <person name="Banfield J.F."/>
        </authorList>
    </citation>
    <scope>NUCLEOTIDE SEQUENCE [LARGE SCALE GENOMIC DNA]</scope>
</reference>
<evidence type="ECO:0000256" key="10">
    <source>
        <dbReference type="ARBA" id="ARBA00035861"/>
    </source>
</evidence>
<sequence length="171" mass="19563">MVSLSIYLSRKFFKLRESLLKKMQNKKQKEKDIHTHVILVAGFVQKGDKYLIARRKSDDPQAGGKWSLPGGKVDFDIGGQIIEKTLQREINEEVGVKITGEIEFLGNNAFIRSSGHHVVALVFLCYWKSGIAKPLEGHDKILWLTLEELRNFKDADPFFIETIDLLVRHLS</sequence>
<comment type="similarity">
    <text evidence="2">Belongs to the Nudix hydrolase family.</text>
</comment>
<organism evidence="13 14">
    <name type="scientific">Candidatus Woesebacteria bacterium GW2011_GWB1_39_10b</name>
    <dbReference type="NCBI Taxonomy" id="1618573"/>
    <lineage>
        <taxon>Bacteria</taxon>
        <taxon>Candidatus Woeseibacteriota</taxon>
    </lineage>
</organism>
<gene>
    <name evidence="13" type="ORF">UT19_C0004G0030</name>
</gene>
<evidence type="ECO:0000256" key="8">
    <source>
        <dbReference type="ARBA" id="ARBA00022842"/>
    </source>
</evidence>
<dbReference type="PANTHER" id="PTHR47707:SF1">
    <property type="entry name" value="NUDIX HYDROLASE FAMILY PROTEIN"/>
    <property type="match status" value="1"/>
</dbReference>
<proteinExistence type="inferred from homology"/>
<evidence type="ECO:0000259" key="12">
    <source>
        <dbReference type="PROSITE" id="PS51462"/>
    </source>
</evidence>
<evidence type="ECO:0000256" key="7">
    <source>
        <dbReference type="ARBA" id="ARBA00022801"/>
    </source>
</evidence>
<protein>
    <recommendedName>
        <fullName evidence="11">8-oxo-dGTP diphosphatase</fullName>
        <ecNumber evidence="11">3.6.1.55</ecNumber>
    </recommendedName>
</protein>
<dbReference type="GO" id="GO:0006281">
    <property type="term" value="P:DNA repair"/>
    <property type="evidence" value="ECO:0007669"/>
    <property type="project" value="UniProtKB-KW"/>
</dbReference>
<dbReference type="SUPFAM" id="SSF55811">
    <property type="entry name" value="Nudix"/>
    <property type="match status" value="1"/>
</dbReference>
<evidence type="ECO:0000313" key="13">
    <source>
        <dbReference type="EMBL" id="KKQ94069.1"/>
    </source>
</evidence>
<evidence type="ECO:0000256" key="3">
    <source>
        <dbReference type="ARBA" id="ARBA00022457"/>
    </source>
</evidence>
<evidence type="ECO:0000256" key="6">
    <source>
        <dbReference type="ARBA" id="ARBA00022763"/>
    </source>
</evidence>
<keyword evidence="4" id="KW-0235">DNA replication</keyword>
<evidence type="ECO:0000256" key="4">
    <source>
        <dbReference type="ARBA" id="ARBA00022705"/>
    </source>
</evidence>
<dbReference type="InterPro" id="IPR047127">
    <property type="entry name" value="MutT-like"/>
</dbReference>
<dbReference type="GO" id="GO:0006260">
    <property type="term" value="P:DNA replication"/>
    <property type="evidence" value="ECO:0007669"/>
    <property type="project" value="UniProtKB-KW"/>
</dbReference>
<dbReference type="GO" id="GO:0044716">
    <property type="term" value="F:8-oxo-GDP phosphatase activity"/>
    <property type="evidence" value="ECO:0007669"/>
    <property type="project" value="TreeGrafter"/>
</dbReference>
<dbReference type="GO" id="GO:0044715">
    <property type="term" value="F:8-oxo-dGDP phosphatase activity"/>
    <property type="evidence" value="ECO:0007669"/>
    <property type="project" value="TreeGrafter"/>
</dbReference>
<dbReference type="PROSITE" id="PS51462">
    <property type="entry name" value="NUDIX"/>
    <property type="match status" value="1"/>
</dbReference>
<dbReference type="STRING" id="1618573.UT19_C0004G0030"/>
<dbReference type="AlphaFoldDB" id="A0A0G0P7F9"/>
<comment type="cofactor">
    <cofactor evidence="1">
        <name>Mg(2+)</name>
        <dbReference type="ChEBI" id="CHEBI:18420"/>
    </cofactor>
</comment>
<keyword evidence="8" id="KW-0460">Magnesium</keyword>
<keyword evidence="9" id="KW-0234">DNA repair</keyword>
<dbReference type="InterPro" id="IPR015797">
    <property type="entry name" value="NUDIX_hydrolase-like_dom_sf"/>
</dbReference>
<dbReference type="EC" id="3.6.1.55" evidence="11"/>
<dbReference type="GO" id="GO:0035539">
    <property type="term" value="F:8-oxo-7,8-dihydrodeoxyguanosine triphosphate pyrophosphatase activity"/>
    <property type="evidence" value="ECO:0007669"/>
    <property type="project" value="UniProtKB-EC"/>
</dbReference>
<dbReference type="InterPro" id="IPR000086">
    <property type="entry name" value="NUDIX_hydrolase_dom"/>
</dbReference>
<evidence type="ECO:0000256" key="5">
    <source>
        <dbReference type="ARBA" id="ARBA00022723"/>
    </source>
</evidence>
<accession>A0A0G0P7F9</accession>
<dbReference type="GO" id="GO:0046872">
    <property type="term" value="F:metal ion binding"/>
    <property type="evidence" value="ECO:0007669"/>
    <property type="project" value="UniProtKB-KW"/>
</dbReference>
<keyword evidence="6" id="KW-0227">DNA damage</keyword>